<reference evidence="4" key="1">
    <citation type="journal article" date="2009" name="Genome Res.">
        <title>Comparative genomic analyses of the human fungal pathogens Coccidioides and their relatives.</title>
        <authorList>
            <person name="Sharpton T.J."/>
            <person name="Stajich J.E."/>
            <person name="Rounsley S.D."/>
            <person name="Gardner M.J."/>
            <person name="Wortman J.R."/>
            <person name="Jordar V.S."/>
            <person name="Maiti R."/>
            <person name="Kodira C.D."/>
            <person name="Neafsey D.E."/>
            <person name="Zeng Q."/>
            <person name="Hung C.-Y."/>
            <person name="McMahan C."/>
            <person name="Muszewska A."/>
            <person name="Grynberg M."/>
            <person name="Mandel M.A."/>
            <person name="Kellner E.M."/>
            <person name="Barker B.M."/>
            <person name="Galgiani J.N."/>
            <person name="Orbach M.J."/>
            <person name="Kirkland T.N."/>
            <person name="Cole G.T."/>
            <person name="Henn M.R."/>
            <person name="Birren B.W."/>
            <person name="Taylor J.W."/>
        </authorList>
    </citation>
    <scope>NUCLEOTIDE SEQUENCE [LARGE SCALE GENOMIC DNA]</scope>
    <source>
        <strain evidence="4">RS</strain>
    </source>
</reference>
<feature type="transmembrane region" description="Helical" evidence="1">
    <location>
        <begin position="20"/>
        <end position="43"/>
    </location>
</feature>
<sequence length="368" mass="41001">MLFDGLTGEYQERSFTVKVAIATFIGIAWYNAVELCVLVFVTFTRFEGLYFWSLLVAGVAGVVPYSVGYLIKFFHLMDSVWLSIVFISIGWWFMVTGQSFVLYSRLHLVQCDQKLLRRVLAVILANVFVLHVPTTILTFGSNSGAGERFVRAYAIMEKIQMTGFCLQELLLSTLYIIEAIKILRLSSENGNRRIMYQLLSINLMFIVMDMGLLGAAYASLYAIETTLKATIYSIKLKLEFAVLGKLVRLVNPHSWNPGFNRGPNGLPDFVDASRLTSDVTHAPASRSDPLKPPWALHRDSDMAMNEQCGSQYNASKATPSTHSSACNTLFPRNFAMPENATMPVGIVSGVLPSPRTSRAHSLPSWHSS</sequence>
<dbReference type="VEuPathDB" id="FungiDB:CIMG_11213"/>
<evidence type="ECO:0000256" key="1">
    <source>
        <dbReference type="SAM" id="Phobius"/>
    </source>
</evidence>
<dbReference type="KEGG" id="cim:CIMG_11213"/>
<dbReference type="PANTHER" id="PTHR37013">
    <property type="entry name" value="INTEGRAL MEMBRANE PROTEIN (AFU_ORTHOLOGUE AFUA_1G05950)-RELATED"/>
    <property type="match status" value="1"/>
</dbReference>
<feature type="transmembrane region" description="Helical" evidence="1">
    <location>
        <begin position="115"/>
        <end position="139"/>
    </location>
</feature>
<accession>A0A0D8JZ77</accession>
<feature type="transmembrane region" description="Helical" evidence="1">
    <location>
        <begin position="198"/>
        <end position="223"/>
    </location>
</feature>
<keyword evidence="1" id="KW-0472">Membrane</keyword>
<dbReference type="AlphaFoldDB" id="A0A0D8JZ77"/>
<feature type="transmembrane region" description="Helical" evidence="1">
    <location>
        <begin position="80"/>
        <end position="103"/>
    </location>
</feature>
<dbReference type="OMA" id="NCAIIAM"/>
<feature type="domain" description="DUF7703" evidence="2">
    <location>
        <begin position="20"/>
        <end position="249"/>
    </location>
</feature>
<dbReference type="EMBL" id="GG704916">
    <property type="protein sequence ID" value="KJF61573.1"/>
    <property type="molecule type" value="Genomic_DNA"/>
</dbReference>
<dbReference type="Proteomes" id="UP000001261">
    <property type="component" value="Unassembled WGS sequence"/>
</dbReference>
<proteinExistence type="predicted"/>
<reference evidence="4" key="2">
    <citation type="journal article" date="2010" name="Genome Res.">
        <title>Population genomic sequencing of Coccidioides fungi reveals recent hybridization and transposon control.</title>
        <authorList>
            <person name="Neafsey D.E."/>
            <person name="Barker B.M."/>
            <person name="Sharpton T.J."/>
            <person name="Stajich J.E."/>
            <person name="Park D.J."/>
            <person name="Whiston E."/>
            <person name="Hung C.-Y."/>
            <person name="McMahan C."/>
            <person name="White J."/>
            <person name="Sykes S."/>
            <person name="Heiman D."/>
            <person name="Young S."/>
            <person name="Zeng Q."/>
            <person name="Abouelleil A."/>
            <person name="Aftuck L."/>
            <person name="Bessette D."/>
            <person name="Brown A."/>
            <person name="FitzGerald M."/>
            <person name="Lui A."/>
            <person name="Macdonald J.P."/>
            <person name="Priest M."/>
            <person name="Orbach M.J."/>
            <person name="Galgiani J.N."/>
            <person name="Kirkland T.N."/>
            <person name="Cole G.T."/>
            <person name="Birren B.W."/>
            <person name="Henn M.R."/>
            <person name="Taylor J.W."/>
            <person name="Rounsley S.D."/>
        </authorList>
    </citation>
    <scope>GENOME REANNOTATION</scope>
    <source>
        <strain evidence="4">RS</strain>
    </source>
</reference>
<dbReference type="InParanoid" id="A0A0D8JZ77"/>
<keyword evidence="1" id="KW-0812">Transmembrane</keyword>
<dbReference type="GeneID" id="24163613"/>
<protein>
    <submittedName>
        <fullName evidence="3">Integral membrane protein</fullName>
    </submittedName>
</protein>
<feature type="transmembrane region" description="Helical" evidence="1">
    <location>
        <begin position="50"/>
        <end position="74"/>
    </location>
</feature>
<organism evidence="3 4">
    <name type="scientific">Coccidioides immitis (strain RS)</name>
    <name type="common">Valley fever fungus</name>
    <dbReference type="NCBI Taxonomy" id="246410"/>
    <lineage>
        <taxon>Eukaryota</taxon>
        <taxon>Fungi</taxon>
        <taxon>Dikarya</taxon>
        <taxon>Ascomycota</taxon>
        <taxon>Pezizomycotina</taxon>
        <taxon>Eurotiomycetes</taxon>
        <taxon>Eurotiomycetidae</taxon>
        <taxon>Onygenales</taxon>
        <taxon>Onygenaceae</taxon>
        <taxon>Coccidioides</taxon>
    </lineage>
</organism>
<evidence type="ECO:0000259" key="2">
    <source>
        <dbReference type="Pfam" id="PF24802"/>
    </source>
</evidence>
<evidence type="ECO:0000313" key="3">
    <source>
        <dbReference type="EMBL" id="KJF61573.1"/>
    </source>
</evidence>
<keyword evidence="1" id="KW-1133">Transmembrane helix</keyword>
<dbReference type="PANTHER" id="PTHR37013:SF3">
    <property type="entry name" value="INTEGRAL MEMBRANE PROTEIN (AFU_ORTHOLOGUE AFUA_1G05950)"/>
    <property type="match status" value="1"/>
</dbReference>
<feature type="transmembrane region" description="Helical" evidence="1">
    <location>
        <begin position="159"/>
        <end position="177"/>
    </location>
</feature>
<name>A0A0D8JZ77_COCIM</name>
<evidence type="ECO:0000313" key="4">
    <source>
        <dbReference type="Proteomes" id="UP000001261"/>
    </source>
</evidence>
<gene>
    <name evidence="3" type="ORF">CIMG_11213</name>
</gene>
<dbReference type="RefSeq" id="XP_012213704.1">
    <property type="nucleotide sequence ID" value="XM_012358281.1"/>
</dbReference>
<keyword evidence="4" id="KW-1185">Reference proteome</keyword>
<dbReference type="InterPro" id="IPR056120">
    <property type="entry name" value="DUF7703"/>
</dbReference>
<dbReference type="Pfam" id="PF24802">
    <property type="entry name" value="DUF7703"/>
    <property type="match status" value="1"/>
</dbReference>
<dbReference type="STRING" id="246410.A0A0D8JZ77"/>
<dbReference type="OrthoDB" id="405906at2759"/>